<keyword evidence="12" id="KW-1185">Reference proteome</keyword>
<dbReference type="InterPro" id="IPR018357">
    <property type="entry name" value="Hexapep_transf_CS"/>
</dbReference>
<comment type="catalytic activity">
    <reaction evidence="9">
        <text>L-serine + acetyl-CoA = O-acetyl-L-serine + CoA</text>
        <dbReference type="Rhea" id="RHEA:24560"/>
        <dbReference type="ChEBI" id="CHEBI:33384"/>
        <dbReference type="ChEBI" id="CHEBI:57287"/>
        <dbReference type="ChEBI" id="CHEBI:57288"/>
        <dbReference type="ChEBI" id="CHEBI:58340"/>
        <dbReference type="EC" id="2.3.1.30"/>
    </reaction>
</comment>
<accession>A0A437M2Q3</accession>
<sequence>MSAEIWHRLGEAAGGIAEPLLAPALAATAGAATPAAGIAALLARLIRPVFMEACAAERLAREALTPEDTAAALADLDAITTRNFEPGGLAGTWIGGRGFHMLAAHRVAHRLWLMGRHDLAMAWKTASAALGADIHPAARIGSRIFLDHGIGVVVGETAVIEDDCSIWHGVTLGSTLMQGGADRHPKIRRGAVIGAGATLLGNIEVGLGAVVASGSVVLASVPPFTTVAGNPARATSRYRHPYGFTA</sequence>
<dbReference type="Gene3D" id="1.10.3130.10">
    <property type="entry name" value="serine acetyltransferase, domain 1"/>
    <property type="match status" value="1"/>
</dbReference>
<gene>
    <name evidence="11" type="ORF">EOD42_21210</name>
</gene>
<proteinExistence type="inferred from homology"/>
<evidence type="ECO:0000256" key="4">
    <source>
        <dbReference type="ARBA" id="ARBA00018522"/>
    </source>
</evidence>
<reference evidence="11 12" key="1">
    <citation type="submission" date="2019-01" db="EMBL/GenBank/DDBJ databases">
        <authorList>
            <person name="Chen W.-M."/>
        </authorList>
    </citation>
    <scope>NUCLEOTIDE SEQUENCE [LARGE SCALE GENOMIC DNA]</scope>
    <source>
        <strain evidence="11 12">CCP-6</strain>
    </source>
</reference>
<keyword evidence="7" id="KW-0677">Repeat</keyword>
<evidence type="ECO:0000256" key="2">
    <source>
        <dbReference type="ARBA" id="ARBA00007274"/>
    </source>
</evidence>
<keyword evidence="10" id="KW-1133">Transmembrane helix</keyword>
<dbReference type="InterPro" id="IPR042122">
    <property type="entry name" value="Ser_AcTrfase_N_sf"/>
</dbReference>
<dbReference type="RefSeq" id="WP_127789582.1">
    <property type="nucleotide sequence ID" value="NZ_SACL01000009.1"/>
</dbReference>
<dbReference type="GO" id="GO:0005737">
    <property type="term" value="C:cytoplasm"/>
    <property type="evidence" value="ECO:0007669"/>
    <property type="project" value="UniProtKB-ARBA"/>
</dbReference>
<evidence type="ECO:0000313" key="11">
    <source>
        <dbReference type="EMBL" id="RVT91835.1"/>
    </source>
</evidence>
<dbReference type="PROSITE" id="PS00101">
    <property type="entry name" value="HEXAPEP_TRANSFERASES"/>
    <property type="match status" value="1"/>
</dbReference>
<evidence type="ECO:0000256" key="1">
    <source>
        <dbReference type="ARBA" id="ARBA00004876"/>
    </source>
</evidence>
<evidence type="ECO:0000256" key="9">
    <source>
        <dbReference type="ARBA" id="ARBA00049486"/>
    </source>
</evidence>
<keyword evidence="10" id="KW-0472">Membrane</keyword>
<dbReference type="GO" id="GO:0008652">
    <property type="term" value="P:amino acid biosynthetic process"/>
    <property type="evidence" value="ECO:0007669"/>
    <property type="project" value="UniProtKB-KW"/>
</dbReference>
<dbReference type="InterPro" id="IPR045304">
    <property type="entry name" value="LbH_SAT"/>
</dbReference>
<organism evidence="11 12">
    <name type="scientific">Rhodovarius crocodyli</name>
    <dbReference type="NCBI Taxonomy" id="1979269"/>
    <lineage>
        <taxon>Bacteria</taxon>
        <taxon>Pseudomonadati</taxon>
        <taxon>Pseudomonadota</taxon>
        <taxon>Alphaproteobacteria</taxon>
        <taxon>Acetobacterales</taxon>
        <taxon>Roseomonadaceae</taxon>
        <taxon>Rhodovarius</taxon>
    </lineage>
</organism>
<comment type="pathway">
    <text evidence="1">Amino-acid biosynthesis; L-cysteine biosynthesis; L-cysteine from L-serine: step 1/2.</text>
</comment>
<name>A0A437M2Q3_9PROT</name>
<evidence type="ECO:0000256" key="3">
    <source>
        <dbReference type="ARBA" id="ARBA00013266"/>
    </source>
</evidence>
<evidence type="ECO:0000256" key="6">
    <source>
        <dbReference type="ARBA" id="ARBA00022679"/>
    </source>
</evidence>
<evidence type="ECO:0000256" key="7">
    <source>
        <dbReference type="ARBA" id="ARBA00022737"/>
    </source>
</evidence>
<evidence type="ECO:0000313" key="12">
    <source>
        <dbReference type="Proteomes" id="UP000282957"/>
    </source>
</evidence>
<keyword evidence="8" id="KW-0012">Acyltransferase</keyword>
<comment type="caution">
    <text evidence="11">The sequence shown here is derived from an EMBL/GenBank/DDBJ whole genome shotgun (WGS) entry which is preliminary data.</text>
</comment>
<dbReference type="PANTHER" id="PTHR42811">
    <property type="entry name" value="SERINE ACETYLTRANSFERASE"/>
    <property type="match status" value="1"/>
</dbReference>
<dbReference type="EMBL" id="SACL01000009">
    <property type="protein sequence ID" value="RVT91835.1"/>
    <property type="molecule type" value="Genomic_DNA"/>
</dbReference>
<dbReference type="GO" id="GO:0009001">
    <property type="term" value="F:serine O-acetyltransferase activity"/>
    <property type="evidence" value="ECO:0007669"/>
    <property type="project" value="UniProtKB-EC"/>
</dbReference>
<dbReference type="SUPFAM" id="SSF51161">
    <property type="entry name" value="Trimeric LpxA-like enzymes"/>
    <property type="match status" value="1"/>
</dbReference>
<evidence type="ECO:0000256" key="5">
    <source>
        <dbReference type="ARBA" id="ARBA00022605"/>
    </source>
</evidence>
<dbReference type="AlphaFoldDB" id="A0A437M2Q3"/>
<comment type="similarity">
    <text evidence="2">Belongs to the transferase hexapeptide repeat family.</text>
</comment>
<protein>
    <recommendedName>
        <fullName evidence="4">Serine acetyltransferase</fullName>
        <ecNumber evidence="3">2.3.1.30</ecNumber>
    </recommendedName>
</protein>
<feature type="transmembrane region" description="Helical" evidence="10">
    <location>
        <begin position="20"/>
        <end position="43"/>
    </location>
</feature>
<dbReference type="CDD" id="cd03354">
    <property type="entry name" value="LbH_SAT"/>
    <property type="match status" value="1"/>
</dbReference>
<keyword evidence="5" id="KW-0028">Amino-acid biosynthesis</keyword>
<keyword evidence="6 11" id="KW-0808">Transferase</keyword>
<evidence type="ECO:0000256" key="10">
    <source>
        <dbReference type="SAM" id="Phobius"/>
    </source>
</evidence>
<dbReference type="OrthoDB" id="9801456at2"/>
<keyword evidence="10" id="KW-0812">Transmembrane</keyword>
<evidence type="ECO:0000256" key="8">
    <source>
        <dbReference type="ARBA" id="ARBA00023315"/>
    </source>
</evidence>
<dbReference type="Proteomes" id="UP000282957">
    <property type="component" value="Unassembled WGS sequence"/>
</dbReference>
<dbReference type="InterPro" id="IPR011004">
    <property type="entry name" value="Trimer_LpxA-like_sf"/>
</dbReference>
<dbReference type="FunFam" id="2.160.10.10:FF:000002">
    <property type="entry name" value="Serine acetyltransferase"/>
    <property type="match status" value="1"/>
</dbReference>
<dbReference type="EC" id="2.3.1.30" evidence="3"/>
<dbReference type="Gene3D" id="2.160.10.10">
    <property type="entry name" value="Hexapeptide repeat proteins"/>
    <property type="match status" value="1"/>
</dbReference>